<dbReference type="InterPro" id="IPR011993">
    <property type="entry name" value="PH-like_dom_sf"/>
</dbReference>
<keyword evidence="6 7" id="KW-0040">ANK repeat</keyword>
<keyword evidence="12" id="KW-1185">Reference proteome</keyword>
<dbReference type="InterPro" id="IPR001164">
    <property type="entry name" value="ArfGAP_dom"/>
</dbReference>
<dbReference type="Gene3D" id="1.25.40.20">
    <property type="entry name" value="Ankyrin repeat-containing domain"/>
    <property type="match status" value="1"/>
</dbReference>
<keyword evidence="3" id="KW-0479">Metal-binding</keyword>
<name>A0A0R3RV20_9BILA</name>
<dbReference type="SMART" id="SM00233">
    <property type="entry name" value="PH"/>
    <property type="match status" value="1"/>
</dbReference>
<dbReference type="InterPro" id="IPR001849">
    <property type="entry name" value="PH_domain"/>
</dbReference>
<feature type="repeat" description="ANK" evidence="7">
    <location>
        <begin position="558"/>
        <end position="590"/>
    </location>
</feature>
<evidence type="ECO:0000313" key="13">
    <source>
        <dbReference type="WBParaSite" id="EEL_0000591401-mRNA-1"/>
    </source>
</evidence>
<feature type="region of interest" description="Disordered" evidence="9">
    <location>
        <begin position="95"/>
        <end position="121"/>
    </location>
</feature>
<keyword evidence="5" id="KW-0862">Zinc</keyword>
<feature type="domain" description="Arf-GAP" evidence="11">
    <location>
        <begin position="400"/>
        <end position="520"/>
    </location>
</feature>
<dbReference type="PROSITE" id="PS50088">
    <property type="entry name" value="ANK_REPEAT"/>
    <property type="match status" value="1"/>
</dbReference>
<sequence>MSAFLMPSMPASHLTKMQMQRAAQYSCCGSGGSSNNMTGYPIPSPIHTISNSCTSGSTGMQYFQSSPRTSVMNPGQNDQTLFVKDETFDNHIPLQPPSVATTSSTHLLTPSSTPTTQRRNRRISNLFQRPKDHGHDDKSHRSAAEISMGMGRAIPVKQGHLYKRSSKTLNKEWKKKYVCLHSNGRLSYHQTLKDYMEKDTNGKEVFLGLATVRIAGRQRPRNTQRVQTQVISGSSRDHQFGKDVGCKKESLDSNAMRHTVGIASTSDASVSTGQDNKAFTDEQCMNGEGTSGGSDDQQTNAQPLATSTSSSIVATPSAVSASASKKKKGHRRLGSAAKNDEEDDCEFEIITCDQKRWEFSATSVEERDEWVAAIEELIEKSLQAQMSQKQQDSSRGHGNKADVQALRQILGNDSCADCDAPKPDWASLNLGTLICIECSGIHRNLGSHISKVRSLDLDDWPMEYLNVMEAIGNKKANAVWEHNAPLGKKPQAGSSREEKEKWIKMKYEGKSFLPPIAADVSLGRQLLDAVFNNDLNALLPILPRCSTSDLRTTVDTTDRRTALHIACSNASAACTQLLVWYNADLRLLDEMGRSALWHAQTSGALDCAAILLKAGLDPKHGIPDGPEMITGSLSSREFCYTNDKLLGNDSKLQRQSDVVIRRIPPGQQLTGTPSSVNGFHRRNSDAFERLPASVI</sequence>
<evidence type="ECO:0000256" key="7">
    <source>
        <dbReference type="PROSITE-ProRule" id="PRU00023"/>
    </source>
</evidence>
<proteinExistence type="inferred from homology"/>
<dbReference type="AlphaFoldDB" id="A0A0R3RV20"/>
<evidence type="ECO:0000256" key="9">
    <source>
        <dbReference type="SAM" id="MobiDB-lite"/>
    </source>
</evidence>
<dbReference type="PROSITE" id="PS50115">
    <property type="entry name" value="ARFGAP"/>
    <property type="match status" value="1"/>
</dbReference>
<dbReference type="InterPro" id="IPR051282">
    <property type="entry name" value="Arf-GAP_GTPase_ANK_PH"/>
</dbReference>
<dbReference type="FunFam" id="1.10.220.150:FF:000023">
    <property type="entry name" value="Arf-GAP with ANK repeat and PH domain-containing protein cnt-2"/>
    <property type="match status" value="1"/>
</dbReference>
<dbReference type="SMART" id="SM00248">
    <property type="entry name" value="ANK"/>
    <property type="match status" value="2"/>
</dbReference>
<feature type="compositionally biased region" description="Low complexity" evidence="9">
    <location>
        <begin position="101"/>
        <end position="116"/>
    </location>
</feature>
<dbReference type="STRING" id="1147741.A0A0R3RV20"/>
<feature type="region of interest" description="Disordered" evidence="9">
    <location>
        <begin position="280"/>
        <end position="340"/>
    </location>
</feature>
<dbReference type="SUPFAM" id="SSF50729">
    <property type="entry name" value="PH domain-like"/>
    <property type="match status" value="1"/>
</dbReference>
<dbReference type="GO" id="GO:0003924">
    <property type="term" value="F:GTPase activity"/>
    <property type="evidence" value="ECO:0007669"/>
    <property type="project" value="TreeGrafter"/>
</dbReference>
<feature type="compositionally biased region" description="Basic residues" evidence="9">
    <location>
        <begin position="324"/>
        <end position="333"/>
    </location>
</feature>
<evidence type="ECO:0000256" key="5">
    <source>
        <dbReference type="ARBA" id="ARBA00022833"/>
    </source>
</evidence>
<dbReference type="InterPro" id="IPR002110">
    <property type="entry name" value="Ankyrin_rpt"/>
</dbReference>
<evidence type="ECO:0000256" key="8">
    <source>
        <dbReference type="PROSITE-ProRule" id="PRU00288"/>
    </source>
</evidence>
<dbReference type="Gene3D" id="1.10.220.150">
    <property type="entry name" value="Arf GTPase activating protein"/>
    <property type="match status" value="1"/>
</dbReference>
<evidence type="ECO:0000256" key="6">
    <source>
        <dbReference type="ARBA" id="ARBA00023043"/>
    </source>
</evidence>
<dbReference type="WBParaSite" id="EEL_0000591401-mRNA-1">
    <property type="protein sequence ID" value="EEL_0000591401-mRNA-1"/>
    <property type="gene ID" value="EEL_0000591401"/>
</dbReference>
<dbReference type="InterPro" id="IPR036770">
    <property type="entry name" value="Ankyrin_rpt-contain_sf"/>
</dbReference>
<reference evidence="13" key="1">
    <citation type="submission" date="2017-02" db="UniProtKB">
        <authorList>
            <consortium name="WormBaseParasite"/>
        </authorList>
    </citation>
    <scope>IDENTIFICATION</scope>
</reference>
<dbReference type="Pfam" id="PF12796">
    <property type="entry name" value="Ank_2"/>
    <property type="match status" value="1"/>
</dbReference>
<dbReference type="PANTHER" id="PTHR45819:SF5">
    <property type="entry name" value="CENTAURIN-GAMMA-1A"/>
    <property type="match status" value="1"/>
</dbReference>
<feature type="compositionally biased region" description="Polar residues" evidence="9">
    <location>
        <begin position="293"/>
        <end position="304"/>
    </location>
</feature>
<evidence type="ECO:0000256" key="4">
    <source>
        <dbReference type="ARBA" id="ARBA00022771"/>
    </source>
</evidence>
<feature type="compositionally biased region" description="Basic and acidic residues" evidence="9">
    <location>
        <begin position="235"/>
        <end position="251"/>
    </location>
</feature>
<dbReference type="PANTHER" id="PTHR45819">
    <property type="entry name" value="CENTAURIN-GAMMA-1A"/>
    <property type="match status" value="1"/>
</dbReference>
<accession>A0A0R3RV20</accession>
<dbReference type="CDD" id="cd08836">
    <property type="entry name" value="ArfGap_AGAP"/>
    <property type="match status" value="1"/>
</dbReference>
<keyword evidence="4 8" id="KW-0863">Zinc-finger</keyword>
<dbReference type="InterPro" id="IPR037278">
    <property type="entry name" value="ARFGAP/RecO"/>
</dbReference>
<dbReference type="InterPro" id="IPR038508">
    <property type="entry name" value="ArfGAP_dom_sf"/>
</dbReference>
<evidence type="ECO:0000259" key="11">
    <source>
        <dbReference type="PROSITE" id="PS50115"/>
    </source>
</evidence>
<evidence type="ECO:0000256" key="3">
    <source>
        <dbReference type="ARBA" id="ARBA00022723"/>
    </source>
</evidence>
<feature type="compositionally biased region" description="Low complexity" evidence="9">
    <location>
        <begin position="305"/>
        <end position="323"/>
    </location>
</feature>
<dbReference type="SUPFAM" id="SSF57863">
    <property type="entry name" value="ArfGap/RecO-like zinc finger"/>
    <property type="match status" value="1"/>
</dbReference>
<dbReference type="Pfam" id="PF01412">
    <property type="entry name" value="ArfGap"/>
    <property type="match status" value="1"/>
</dbReference>
<evidence type="ECO:0000313" key="12">
    <source>
        <dbReference type="Proteomes" id="UP000050640"/>
    </source>
</evidence>
<comment type="similarity">
    <text evidence="1">Belongs to the centaurin gamma-like family.</text>
</comment>
<dbReference type="PRINTS" id="PR00405">
    <property type="entry name" value="REVINTRACTNG"/>
</dbReference>
<dbReference type="GO" id="GO:0008270">
    <property type="term" value="F:zinc ion binding"/>
    <property type="evidence" value="ECO:0007669"/>
    <property type="project" value="UniProtKB-KW"/>
</dbReference>
<protein>
    <submittedName>
        <fullName evidence="13">Centaurin-gamma-1A</fullName>
    </submittedName>
</protein>
<dbReference type="SUPFAM" id="SSF48403">
    <property type="entry name" value="Ankyrin repeat"/>
    <property type="match status" value="1"/>
</dbReference>
<evidence type="ECO:0000256" key="1">
    <source>
        <dbReference type="ARBA" id="ARBA00005430"/>
    </source>
</evidence>
<evidence type="ECO:0000259" key="10">
    <source>
        <dbReference type="PROSITE" id="PS50003"/>
    </source>
</evidence>
<dbReference type="GO" id="GO:0005096">
    <property type="term" value="F:GTPase activator activity"/>
    <property type="evidence" value="ECO:0007669"/>
    <property type="project" value="UniProtKB-KW"/>
</dbReference>
<dbReference type="Proteomes" id="UP000050640">
    <property type="component" value="Unplaced"/>
</dbReference>
<feature type="compositionally biased region" description="Polar residues" evidence="9">
    <location>
        <begin position="223"/>
        <end position="234"/>
    </location>
</feature>
<feature type="domain" description="PH" evidence="10">
    <location>
        <begin position="154"/>
        <end position="379"/>
    </location>
</feature>
<evidence type="ECO:0000256" key="2">
    <source>
        <dbReference type="ARBA" id="ARBA00022468"/>
    </source>
</evidence>
<organism evidence="12 13">
    <name type="scientific">Elaeophora elaphi</name>
    <dbReference type="NCBI Taxonomy" id="1147741"/>
    <lineage>
        <taxon>Eukaryota</taxon>
        <taxon>Metazoa</taxon>
        <taxon>Ecdysozoa</taxon>
        <taxon>Nematoda</taxon>
        <taxon>Chromadorea</taxon>
        <taxon>Rhabditida</taxon>
        <taxon>Spirurina</taxon>
        <taxon>Spiruromorpha</taxon>
        <taxon>Filarioidea</taxon>
        <taxon>Onchocercidae</taxon>
        <taxon>Elaeophora</taxon>
    </lineage>
</organism>
<keyword evidence="2" id="KW-0343">GTPase activation</keyword>
<dbReference type="SMART" id="SM00105">
    <property type="entry name" value="ArfGap"/>
    <property type="match status" value="1"/>
</dbReference>
<feature type="region of interest" description="Disordered" evidence="9">
    <location>
        <begin position="218"/>
        <end position="252"/>
    </location>
</feature>
<dbReference type="PROSITE" id="PS50003">
    <property type="entry name" value="PH_DOMAIN"/>
    <property type="match status" value="1"/>
</dbReference>
<dbReference type="Gene3D" id="2.30.29.30">
    <property type="entry name" value="Pleckstrin-homology domain (PH domain)/Phosphotyrosine-binding domain (PTB)"/>
    <property type="match status" value="2"/>
</dbReference>